<keyword evidence="1" id="KW-0472">Membrane</keyword>
<keyword evidence="1" id="KW-0812">Transmembrane</keyword>
<dbReference type="InterPro" id="IPR052959">
    <property type="entry name" value="Inner_membrane_assoc"/>
</dbReference>
<evidence type="ECO:0000313" key="3">
    <source>
        <dbReference type="Proteomes" id="UP001056937"/>
    </source>
</evidence>
<name>A0ABY4XC65_9SPHN</name>
<reference evidence="2" key="1">
    <citation type="journal article" date="2022" name="Toxins">
        <title>Genomic Analysis of Sphingopyxis sp. USTB-05 for Biodegrading Cyanobacterial Hepatotoxins.</title>
        <authorList>
            <person name="Liu C."/>
            <person name="Xu Q."/>
            <person name="Zhao Z."/>
            <person name="Zhang H."/>
            <person name="Liu X."/>
            <person name="Yin C."/>
            <person name="Liu Y."/>
            <person name="Yan H."/>
        </authorList>
    </citation>
    <scope>NUCLEOTIDE SEQUENCE</scope>
    <source>
        <strain evidence="2">NBD5</strain>
    </source>
</reference>
<dbReference type="Pfam" id="PF04341">
    <property type="entry name" value="DUF485"/>
    <property type="match status" value="1"/>
</dbReference>
<dbReference type="PANTHER" id="PTHR38598:SF1">
    <property type="entry name" value="INNER MEMBRANE PROTEIN YJCH"/>
    <property type="match status" value="1"/>
</dbReference>
<accession>A0ABY4XC65</accession>
<organism evidence="2 3">
    <name type="scientific">Sphingomonas morindae</name>
    <dbReference type="NCBI Taxonomy" id="1541170"/>
    <lineage>
        <taxon>Bacteria</taxon>
        <taxon>Pseudomonadati</taxon>
        <taxon>Pseudomonadota</taxon>
        <taxon>Alphaproteobacteria</taxon>
        <taxon>Sphingomonadales</taxon>
        <taxon>Sphingomonadaceae</taxon>
        <taxon>Sphingomonas</taxon>
    </lineage>
</organism>
<keyword evidence="3" id="KW-1185">Reference proteome</keyword>
<dbReference type="EMBL" id="CP084930">
    <property type="protein sequence ID" value="USI74419.1"/>
    <property type="molecule type" value="Genomic_DNA"/>
</dbReference>
<sequence length="101" mass="11038">MQEEHLRLAEDPRYQELLHRRGRVTGVLTVIMLIAYFGFVLLIAFDKSFLAQPVAGGVTSLGIVLGFALILLAIALTGVYVRAANRVFDPLVDALKAEAGR</sequence>
<protein>
    <submittedName>
        <fullName evidence="2">DUF485 domain-containing protein</fullName>
    </submittedName>
</protein>
<feature type="transmembrane region" description="Helical" evidence="1">
    <location>
        <begin position="24"/>
        <end position="45"/>
    </location>
</feature>
<keyword evidence="1" id="KW-1133">Transmembrane helix</keyword>
<dbReference type="InterPro" id="IPR007436">
    <property type="entry name" value="DUF485"/>
</dbReference>
<dbReference type="Proteomes" id="UP001056937">
    <property type="component" value="Chromosome 1"/>
</dbReference>
<dbReference type="PANTHER" id="PTHR38598">
    <property type="entry name" value="INNER MEMBRANE PROTEIN YJCH"/>
    <property type="match status" value="1"/>
</dbReference>
<evidence type="ECO:0000256" key="1">
    <source>
        <dbReference type="SAM" id="Phobius"/>
    </source>
</evidence>
<gene>
    <name evidence="2" type="ORF">LHA26_08200</name>
</gene>
<evidence type="ECO:0000313" key="2">
    <source>
        <dbReference type="EMBL" id="USI74419.1"/>
    </source>
</evidence>
<dbReference type="RefSeq" id="WP_252168222.1">
    <property type="nucleotide sequence ID" value="NZ_CP084930.1"/>
</dbReference>
<feature type="transmembrane region" description="Helical" evidence="1">
    <location>
        <begin position="57"/>
        <end position="81"/>
    </location>
</feature>
<proteinExistence type="predicted"/>